<proteinExistence type="predicted"/>
<evidence type="ECO:0000313" key="7">
    <source>
        <dbReference type="Ensembl" id="ENSCPBP00000018835.1"/>
    </source>
</evidence>
<dbReference type="PANTHER" id="PTHR11738">
    <property type="entry name" value="MHC CLASS I NK CELL RECEPTOR"/>
    <property type="match status" value="1"/>
</dbReference>
<feature type="domain" description="Immunoglobulin" evidence="6">
    <location>
        <begin position="130"/>
        <end position="213"/>
    </location>
</feature>
<feature type="region of interest" description="Disordered" evidence="4">
    <location>
        <begin position="371"/>
        <end position="401"/>
    </location>
</feature>
<name>A0A8C3HJ68_CHRPI</name>
<keyword evidence="3" id="KW-0393">Immunoglobulin domain</keyword>
<protein>
    <recommendedName>
        <fullName evidence="9">Ig-like domain-containing protein</fullName>
    </recommendedName>
</protein>
<evidence type="ECO:0008006" key="9">
    <source>
        <dbReference type="Google" id="ProtNLM"/>
    </source>
</evidence>
<dbReference type="InterPro" id="IPR013783">
    <property type="entry name" value="Ig-like_fold"/>
</dbReference>
<evidence type="ECO:0000259" key="5">
    <source>
        <dbReference type="SMART" id="SM00408"/>
    </source>
</evidence>
<keyword evidence="2" id="KW-1015">Disulfide bond</keyword>
<dbReference type="Pfam" id="PF13895">
    <property type="entry name" value="Ig_2"/>
    <property type="match status" value="3"/>
</dbReference>
<feature type="domain" description="Immunoglobulin" evidence="6">
    <location>
        <begin position="33"/>
        <end position="118"/>
    </location>
</feature>
<dbReference type="InterPro" id="IPR036179">
    <property type="entry name" value="Ig-like_dom_sf"/>
</dbReference>
<dbReference type="InterPro" id="IPR003599">
    <property type="entry name" value="Ig_sub"/>
</dbReference>
<feature type="domain" description="Immunoglobulin subtype 2" evidence="5">
    <location>
        <begin position="289"/>
        <end position="353"/>
    </location>
</feature>
<dbReference type="InterPro" id="IPR003598">
    <property type="entry name" value="Ig_sub2"/>
</dbReference>
<organism evidence="7 8">
    <name type="scientific">Chrysemys picta bellii</name>
    <name type="common">Western painted turtle</name>
    <name type="synonym">Emys bellii</name>
    <dbReference type="NCBI Taxonomy" id="8478"/>
    <lineage>
        <taxon>Eukaryota</taxon>
        <taxon>Metazoa</taxon>
        <taxon>Chordata</taxon>
        <taxon>Craniata</taxon>
        <taxon>Vertebrata</taxon>
        <taxon>Euteleostomi</taxon>
        <taxon>Archelosauria</taxon>
        <taxon>Testudinata</taxon>
        <taxon>Testudines</taxon>
        <taxon>Cryptodira</taxon>
        <taxon>Durocryptodira</taxon>
        <taxon>Testudinoidea</taxon>
        <taxon>Emydidae</taxon>
        <taxon>Chrysemys</taxon>
    </lineage>
</organism>
<feature type="domain" description="Immunoglobulin" evidence="6">
    <location>
        <begin position="283"/>
        <end position="369"/>
    </location>
</feature>
<evidence type="ECO:0000313" key="8">
    <source>
        <dbReference type="Proteomes" id="UP000694380"/>
    </source>
</evidence>
<dbReference type="Gene3D" id="2.60.40.10">
    <property type="entry name" value="Immunoglobulins"/>
    <property type="match status" value="3"/>
</dbReference>
<dbReference type="PANTHER" id="PTHR11738:SF186">
    <property type="entry name" value="OSTEOCLAST-ASSOCIATED IMMUNOGLOBULIN-LIKE RECEPTOR"/>
    <property type="match status" value="1"/>
</dbReference>
<dbReference type="Proteomes" id="UP000694380">
    <property type="component" value="Unplaced"/>
</dbReference>
<dbReference type="AlphaFoldDB" id="A0A8C3HJ68"/>
<evidence type="ECO:0000256" key="1">
    <source>
        <dbReference type="ARBA" id="ARBA00022729"/>
    </source>
</evidence>
<dbReference type="InterPro" id="IPR050412">
    <property type="entry name" value="Ig-like_Receptors_ImmuneReg"/>
</dbReference>
<accession>A0A8C3HJ68</accession>
<reference evidence="7" key="2">
    <citation type="submission" date="2025-09" db="UniProtKB">
        <authorList>
            <consortium name="Ensembl"/>
        </authorList>
    </citation>
    <scope>IDENTIFICATION</scope>
</reference>
<dbReference type="SMART" id="SM00409">
    <property type="entry name" value="IG"/>
    <property type="match status" value="3"/>
</dbReference>
<reference evidence="7" key="1">
    <citation type="submission" date="2025-08" db="UniProtKB">
        <authorList>
            <consortium name="Ensembl"/>
        </authorList>
    </citation>
    <scope>IDENTIFICATION</scope>
</reference>
<dbReference type="SUPFAM" id="SSF48726">
    <property type="entry name" value="Immunoglobulin"/>
    <property type="match status" value="3"/>
</dbReference>
<evidence type="ECO:0000256" key="4">
    <source>
        <dbReference type="SAM" id="MobiDB-lite"/>
    </source>
</evidence>
<sequence>MASALTALLLGEYQRQPGLVPMGDYPKPPIWVSPSRVVALGGSVTICCESWYPGMKFFLRKAEHPNRQVRTVPDGTVAEFPIPSVGWEDGGSYTCEYHSITDQSRWSHPSDPIKIIVVGEGYPKPSISLSPSGGVSLGGAVTVWCLGQHRGMRFVLNKERRHFPPVDSDGSEAVFSISNVSREQSGSYSCYYHSRSEPFAVSYPSDPVELVVRGERPGLVSPFPAPFPARLSLGLGANGTLRFVLYKAGARNAAAQGRDSAGVKFPIPKVSRPSDPVELVIAGDGRVVALGGSVTIRCDGWFQSMKFFLRKAGHTNLHVRSAVPDGTVAEFPIPSVSREDGGSYTCDYRSITDQSRWSHLSDPVEIIVGGEGPGSVSRLPAPHPARHSGPPSDSPLPPAAAPPDFTHANIARLGLSAVVLLVLGLILAEAYYSCPREVP</sequence>
<dbReference type="GO" id="GO:0002764">
    <property type="term" value="P:immune response-regulating signaling pathway"/>
    <property type="evidence" value="ECO:0007669"/>
    <property type="project" value="TreeGrafter"/>
</dbReference>
<evidence type="ECO:0000259" key="6">
    <source>
        <dbReference type="SMART" id="SM00409"/>
    </source>
</evidence>
<dbReference type="SMART" id="SM00408">
    <property type="entry name" value="IGc2"/>
    <property type="match status" value="3"/>
</dbReference>
<dbReference type="FunFam" id="2.60.40.10:FF:000049">
    <property type="entry name" value="Leukocyte immunoglobulin-like receptor subfamily B member 1"/>
    <property type="match status" value="3"/>
</dbReference>
<feature type="domain" description="Immunoglobulin subtype 2" evidence="5">
    <location>
        <begin position="108"/>
        <end position="197"/>
    </location>
</feature>
<keyword evidence="8" id="KW-1185">Reference proteome</keyword>
<keyword evidence="1" id="KW-0732">Signal</keyword>
<dbReference type="Ensembl" id="ENSCPBT00000022219.1">
    <property type="protein sequence ID" value="ENSCPBP00000018835.1"/>
    <property type="gene ID" value="ENSCPBG00000013673.1"/>
</dbReference>
<dbReference type="GeneTree" id="ENSGT01150000286974"/>
<feature type="compositionally biased region" description="Pro residues" evidence="4">
    <location>
        <begin position="392"/>
        <end position="401"/>
    </location>
</feature>
<evidence type="ECO:0000256" key="3">
    <source>
        <dbReference type="ARBA" id="ARBA00023319"/>
    </source>
</evidence>
<feature type="domain" description="Immunoglobulin subtype 2" evidence="5">
    <location>
        <begin position="39"/>
        <end position="102"/>
    </location>
</feature>
<evidence type="ECO:0000256" key="2">
    <source>
        <dbReference type="ARBA" id="ARBA00023157"/>
    </source>
</evidence>